<evidence type="ECO:0000313" key="5">
    <source>
        <dbReference type="EMBL" id="AKP66238.1"/>
    </source>
</evidence>
<dbReference type="Gene3D" id="3.40.50.1820">
    <property type="entry name" value="alpha/beta hydrolase"/>
    <property type="match status" value="1"/>
</dbReference>
<evidence type="ECO:0000259" key="4">
    <source>
        <dbReference type="Pfam" id="PF07859"/>
    </source>
</evidence>
<reference evidence="6" key="1">
    <citation type="submission" date="2015-07" db="EMBL/GenBank/DDBJ databases">
        <title>Lactobacillus ginsenosidimutans/EMML 3141/ whole genome sequencing.</title>
        <authorList>
            <person name="Kim M.K."/>
            <person name="Im W.-T."/>
            <person name="Srinivasan S."/>
            <person name="Lee J.-J."/>
        </authorList>
    </citation>
    <scope>NUCLEOTIDE SEQUENCE [LARGE SCALE GENOMIC DNA]</scope>
    <source>
        <strain evidence="6">EMML 3041</strain>
    </source>
</reference>
<keyword evidence="2" id="KW-0378">Hydrolase</keyword>
<dbReference type="SUPFAM" id="SSF53474">
    <property type="entry name" value="alpha/beta-Hydrolases"/>
    <property type="match status" value="1"/>
</dbReference>
<dbReference type="Pfam" id="PF07859">
    <property type="entry name" value="Abhydrolase_3"/>
    <property type="match status" value="1"/>
</dbReference>
<dbReference type="PANTHER" id="PTHR48081:SF8">
    <property type="entry name" value="ALPHA_BETA HYDROLASE FOLD-3 DOMAIN-CONTAINING PROTEIN-RELATED"/>
    <property type="match status" value="1"/>
</dbReference>
<evidence type="ECO:0000256" key="2">
    <source>
        <dbReference type="ARBA" id="ARBA00022801"/>
    </source>
</evidence>
<dbReference type="KEGG" id="lgn:ABM34_00845"/>
<feature type="active site" evidence="3">
    <location>
        <position position="183"/>
    </location>
</feature>
<protein>
    <submittedName>
        <fullName evidence="5">Esterase</fullName>
    </submittedName>
</protein>
<accession>A0A0H4QHV6</accession>
<feature type="domain" description="Alpha/beta hydrolase fold-3" evidence="4">
    <location>
        <begin position="112"/>
        <end position="325"/>
    </location>
</feature>
<gene>
    <name evidence="5" type="ORF">ABM34_00845</name>
</gene>
<dbReference type="PROSITE" id="PS01174">
    <property type="entry name" value="LIPASE_GDXG_SER"/>
    <property type="match status" value="1"/>
</dbReference>
<evidence type="ECO:0000256" key="1">
    <source>
        <dbReference type="ARBA" id="ARBA00010515"/>
    </source>
</evidence>
<dbReference type="GO" id="GO:0016787">
    <property type="term" value="F:hydrolase activity"/>
    <property type="evidence" value="ECO:0007669"/>
    <property type="project" value="UniProtKB-KW"/>
</dbReference>
<dbReference type="InterPro" id="IPR029058">
    <property type="entry name" value="AB_hydrolase_fold"/>
</dbReference>
<comment type="similarity">
    <text evidence="1">Belongs to the 'GDXG' lipolytic enzyme family.</text>
</comment>
<evidence type="ECO:0000313" key="6">
    <source>
        <dbReference type="Proteomes" id="UP000036106"/>
    </source>
</evidence>
<sequence>MLDTEYSTELHRLHKIGPVDIPHINGVKIIVKDRLDAHTYDPNVLQSVKKLGDNPVMSKDLKSLRAGSHADIDAQINFDDIEVTDEETREMGRAVHYLKIFKKGNEDSNKILVYVHGGAYYGGNAEDTEIPLRIMAKTFDGIIYSVDYGRCPEHPFPSSILDCLAVVADVTRDNDNITIAGDSAGASIALGVSQLAHELGVCDIDNHILFYPTVIHGSNLEGPLWDDKKISIIPSERKYLHANYVQFKQLDRIMTGFYLNGRDVNLHSPIISPLYADPTLFKRVTILIGEFDPFRLQAESFAEEVGTAGGDVTFIRYGGMGHAFLNLIGKSAASEDALKEAVLHA</sequence>
<proteinExistence type="inferred from homology"/>
<dbReference type="EMBL" id="CP012034">
    <property type="protein sequence ID" value="AKP66238.1"/>
    <property type="molecule type" value="Genomic_DNA"/>
</dbReference>
<dbReference type="PATRIC" id="fig|1007676.4.peg.176"/>
<organism evidence="5 6">
    <name type="scientific">Companilactobacillus ginsenosidimutans</name>
    <dbReference type="NCBI Taxonomy" id="1007676"/>
    <lineage>
        <taxon>Bacteria</taxon>
        <taxon>Bacillati</taxon>
        <taxon>Bacillota</taxon>
        <taxon>Bacilli</taxon>
        <taxon>Lactobacillales</taxon>
        <taxon>Lactobacillaceae</taxon>
        <taxon>Companilactobacillus</taxon>
    </lineage>
</organism>
<evidence type="ECO:0000256" key="3">
    <source>
        <dbReference type="PROSITE-ProRule" id="PRU10038"/>
    </source>
</evidence>
<dbReference type="AlphaFoldDB" id="A0A0H4QHV6"/>
<name>A0A0H4QHV6_9LACO</name>
<dbReference type="RefSeq" id="WP_048702505.1">
    <property type="nucleotide sequence ID" value="NZ_CP012034.1"/>
</dbReference>
<dbReference type="PANTHER" id="PTHR48081">
    <property type="entry name" value="AB HYDROLASE SUPERFAMILY PROTEIN C4A8.06C"/>
    <property type="match status" value="1"/>
</dbReference>
<dbReference type="InterPro" id="IPR013094">
    <property type="entry name" value="AB_hydrolase_3"/>
</dbReference>
<dbReference type="OrthoDB" id="9815425at2"/>
<dbReference type="InterPro" id="IPR033140">
    <property type="entry name" value="Lipase_GDXG_put_SER_AS"/>
</dbReference>
<dbReference type="InterPro" id="IPR050300">
    <property type="entry name" value="GDXG_lipolytic_enzyme"/>
</dbReference>
<dbReference type="Proteomes" id="UP000036106">
    <property type="component" value="Chromosome"/>
</dbReference>
<keyword evidence="6" id="KW-1185">Reference proteome</keyword>
<dbReference type="STRING" id="1007676.ABM34_00845"/>